<dbReference type="EMBL" id="CAJHJT010000001">
    <property type="protein sequence ID" value="CAD6995815.1"/>
    <property type="molecule type" value="Genomic_DNA"/>
</dbReference>
<keyword evidence="3" id="KW-1185">Reference proteome</keyword>
<name>A0A811UE82_CERCA</name>
<accession>A0A811UE82</accession>
<evidence type="ECO:0000313" key="2">
    <source>
        <dbReference type="EMBL" id="CAD6995815.1"/>
    </source>
</evidence>
<dbReference type="Proteomes" id="UP000606786">
    <property type="component" value="Unassembled WGS sequence"/>
</dbReference>
<sequence length="103" mass="11777">MTGERVANNEKPHVLRERLTLLAWQSGDIVCCSQGIFDYQSLNQGGIDFKRGQQPTTNNHQPTSARPPPNLPKYVGVDEYMANRRSVGRFWYSDKQKLNIDIL</sequence>
<gene>
    <name evidence="2" type="ORF">CCAP1982_LOCUS4519</name>
</gene>
<organism evidence="2 3">
    <name type="scientific">Ceratitis capitata</name>
    <name type="common">Mediterranean fruit fly</name>
    <name type="synonym">Tephritis capitata</name>
    <dbReference type="NCBI Taxonomy" id="7213"/>
    <lineage>
        <taxon>Eukaryota</taxon>
        <taxon>Metazoa</taxon>
        <taxon>Ecdysozoa</taxon>
        <taxon>Arthropoda</taxon>
        <taxon>Hexapoda</taxon>
        <taxon>Insecta</taxon>
        <taxon>Pterygota</taxon>
        <taxon>Neoptera</taxon>
        <taxon>Endopterygota</taxon>
        <taxon>Diptera</taxon>
        <taxon>Brachycera</taxon>
        <taxon>Muscomorpha</taxon>
        <taxon>Tephritoidea</taxon>
        <taxon>Tephritidae</taxon>
        <taxon>Ceratitis</taxon>
        <taxon>Ceratitis</taxon>
    </lineage>
</organism>
<reference evidence="2" key="1">
    <citation type="submission" date="2020-11" db="EMBL/GenBank/DDBJ databases">
        <authorList>
            <person name="Whitehead M."/>
        </authorList>
    </citation>
    <scope>NUCLEOTIDE SEQUENCE</scope>
    <source>
        <strain evidence="2">EGII</strain>
    </source>
</reference>
<evidence type="ECO:0000256" key="1">
    <source>
        <dbReference type="SAM" id="MobiDB-lite"/>
    </source>
</evidence>
<protein>
    <submittedName>
        <fullName evidence="2">(Mediterranean fruit fly) hypothetical protein</fullName>
    </submittedName>
</protein>
<dbReference type="AlphaFoldDB" id="A0A811UE82"/>
<feature type="compositionally biased region" description="Polar residues" evidence="1">
    <location>
        <begin position="53"/>
        <end position="64"/>
    </location>
</feature>
<feature type="region of interest" description="Disordered" evidence="1">
    <location>
        <begin position="47"/>
        <end position="71"/>
    </location>
</feature>
<proteinExistence type="predicted"/>
<evidence type="ECO:0000313" key="3">
    <source>
        <dbReference type="Proteomes" id="UP000606786"/>
    </source>
</evidence>
<comment type="caution">
    <text evidence="2">The sequence shown here is derived from an EMBL/GenBank/DDBJ whole genome shotgun (WGS) entry which is preliminary data.</text>
</comment>